<evidence type="ECO:0000313" key="1">
    <source>
        <dbReference type="EMBL" id="EDL94349.1"/>
    </source>
</evidence>
<dbReference type="Proteomes" id="UP000234681">
    <property type="component" value="Chromosome 1"/>
</dbReference>
<name>A6JHM4_RAT</name>
<sequence length="125" mass="13844">MFTAPRLSTVSGALAFPADSELTVFTGLRTLWDWRPHMKAPQPASSFLLAPLAHCPGANRLVVVGFSKTGRSIPLWQRPFVRGVCWRSRPFKTKQAAVNHVAFATLIDRATKSKWQGGPLRGWSD</sequence>
<gene>
    <name evidence="1" type="primary">Actr1a_predicted</name>
    <name evidence="1" type="ORF">rCG_57766</name>
</gene>
<evidence type="ECO:0000313" key="2">
    <source>
        <dbReference type="Proteomes" id="UP000234681"/>
    </source>
</evidence>
<reference evidence="2" key="1">
    <citation type="submission" date="2005-09" db="EMBL/GenBank/DDBJ databases">
        <authorList>
            <person name="Mural R.J."/>
            <person name="Li P.W."/>
            <person name="Adams M.D."/>
            <person name="Amanatides P.G."/>
            <person name="Baden-Tillson H."/>
            <person name="Barnstead M."/>
            <person name="Chin S.H."/>
            <person name="Dew I."/>
            <person name="Evans C.A."/>
            <person name="Ferriera S."/>
            <person name="Flanigan M."/>
            <person name="Fosler C."/>
            <person name="Glodek A."/>
            <person name="Gu Z."/>
            <person name="Holt R.A."/>
            <person name="Jennings D."/>
            <person name="Kraft C.L."/>
            <person name="Lu F."/>
            <person name="Nguyen T."/>
            <person name="Nusskern D.R."/>
            <person name="Pfannkoch C.M."/>
            <person name="Sitter C."/>
            <person name="Sutton G.G."/>
            <person name="Venter J.C."/>
            <person name="Wang Z."/>
            <person name="Woodage T."/>
            <person name="Zheng X.H."/>
            <person name="Zhong F."/>
        </authorList>
    </citation>
    <scope>NUCLEOTIDE SEQUENCE [LARGE SCALE GENOMIC DNA]</scope>
    <source>
        <strain>BN</strain>
        <strain evidence="2">Sprague-Dawley</strain>
    </source>
</reference>
<proteinExistence type="predicted"/>
<dbReference type="EMBL" id="CH473986">
    <property type="protein sequence ID" value="EDL94349.1"/>
    <property type="molecule type" value="Genomic_DNA"/>
</dbReference>
<organism evidence="1 2">
    <name type="scientific">Rattus norvegicus</name>
    <name type="common">Rat</name>
    <dbReference type="NCBI Taxonomy" id="10116"/>
    <lineage>
        <taxon>Eukaryota</taxon>
        <taxon>Metazoa</taxon>
        <taxon>Chordata</taxon>
        <taxon>Craniata</taxon>
        <taxon>Vertebrata</taxon>
        <taxon>Euteleostomi</taxon>
        <taxon>Mammalia</taxon>
        <taxon>Eutheria</taxon>
        <taxon>Euarchontoglires</taxon>
        <taxon>Glires</taxon>
        <taxon>Rodentia</taxon>
        <taxon>Myomorpha</taxon>
        <taxon>Muroidea</taxon>
        <taxon>Muridae</taxon>
        <taxon>Murinae</taxon>
        <taxon>Rattus</taxon>
    </lineage>
</organism>
<accession>A6JHM4</accession>
<dbReference type="AlphaFoldDB" id="A6JHM4"/>
<protein>
    <submittedName>
        <fullName evidence="1">ARP1 actin-related protein 1 homolog A (Yeast) (Predicted), isoform CRA_b</fullName>
    </submittedName>
</protein>